<dbReference type="AlphaFoldDB" id="A0A5M3MFT6"/>
<dbReference type="PROSITE" id="PS50011">
    <property type="entry name" value="PROTEIN_KINASE_DOM"/>
    <property type="match status" value="1"/>
</dbReference>
<dbReference type="FunFam" id="1.10.510.10:FF:000571">
    <property type="entry name" value="Maternal embryonic leucine zipper kinase"/>
    <property type="match status" value="1"/>
</dbReference>
<organism evidence="14 15">
    <name type="scientific">Coniophora puteana (strain RWD-64-598)</name>
    <name type="common">Brown rot fungus</name>
    <dbReference type="NCBI Taxonomy" id="741705"/>
    <lineage>
        <taxon>Eukaryota</taxon>
        <taxon>Fungi</taxon>
        <taxon>Dikarya</taxon>
        <taxon>Basidiomycota</taxon>
        <taxon>Agaricomycotina</taxon>
        <taxon>Agaricomycetes</taxon>
        <taxon>Agaricomycetidae</taxon>
        <taxon>Boletales</taxon>
        <taxon>Coniophorineae</taxon>
        <taxon>Coniophoraceae</taxon>
        <taxon>Coniophora</taxon>
    </lineage>
</organism>
<evidence type="ECO:0000256" key="11">
    <source>
        <dbReference type="RuleBase" id="RU000304"/>
    </source>
</evidence>
<accession>A0A5M3MFT6</accession>
<dbReference type="PROSITE" id="PS00108">
    <property type="entry name" value="PROTEIN_KINASE_ST"/>
    <property type="match status" value="1"/>
</dbReference>
<dbReference type="InterPro" id="IPR011009">
    <property type="entry name" value="Kinase-like_dom_sf"/>
</dbReference>
<dbReference type="OMA" id="HSMINNF"/>
<dbReference type="GO" id="GO:0004674">
    <property type="term" value="F:protein serine/threonine kinase activity"/>
    <property type="evidence" value="ECO:0007669"/>
    <property type="project" value="UniProtKB-KW"/>
</dbReference>
<dbReference type="Pfam" id="PF00069">
    <property type="entry name" value="Pkinase"/>
    <property type="match status" value="1"/>
</dbReference>
<evidence type="ECO:0000256" key="5">
    <source>
        <dbReference type="ARBA" id="ARBA00022777"/>
    </source>
</evidence>
<keyword evidence="2 11" id="KW-0723">Serine/threonine-protein kinase</keyword>
<feature type="active site" description="Proton acceptor" evidence="7">
    <location>
        <position position="289"/>
    </location>
</feature>
<evidence type="ECO:0000256" key="9">
    <source>
        <dbReference type="PIRSR" id="PIRSR630616-3"/>
    </source>
</evidence>
<dbReference type="InterPro" id="IPR008984">
    <property type="entry name" value="SMAD_FHA_dom_sf"/>
</dbReference>
<dbReference type="PROSITE" id="PS00107">
    <property type="entry name" value="PROTEIN_KINASE_ATP"/>
    <property type="match status" value="1"/>
</dbReference>
<proteinExistence type="inferred from homology"/>
<dbReference type="OrthoDB" id="10252171at2759"/>
<evidence type="ECO:0000256" key="8">
    <source>
        <dbReference type="PIRSR" id="PIRSR630616-2"/>
    </source>
</evidence>
<evidence type="ECO:0000256" key="6">
    <source>
        <dbReference type="ARBA" id="ARBA00022840"/>
    </source>
</evidence>
<evidence type="ECO:0000256" key="3">
    <source>
        <dbReference type="ARBA" id="ARBA00022679"/>
    </source>
</evidence>
<feature type="binding site" evidence="8">
    <location>
        <position position="309"/>
    </location>
    <ligand>
        <name>ATP</name>
        <dbReference type="ChEBI" id="CHEBI:30616"/>
    </ligand>
</feature>
<keyword evidence="3" id="KW-0808">Transferase</keyword>
<dbReference type="SUPFAM" id="SSF56112">
    <property type="entry name" value="Protein kinase-like (PK-like)"/>
    <property type="match status" value="1"/>
</dbReference>
<feature type="domain" description="Protein kinase" evidence="13">
    <location>
        <begin position="165"/>
        <end position="427"/>
    </location>
</feature>
<dbReference type="RefSeq" id="XP_007772021.1">
    <property type="nucleotide sequence ID" value="XM_007773831.1"/>
</dbReference>
<evidence type="ECO:0000313" key="15">
    <source>
        <dbReference type="Proteomes" id="UP000053558"/>
    </source>
</evidence>
<dbReference type="InterPro" id="IPR017441">
    <property type="entry name" value="Protein_kinase_ATP_BS"/>
</dbReference>
<dbReference type="SMART" id="SM00220">
    <property type="entry name" value="S_TKc"/>
    <property type="match status" value="1"/>
</dbReference>
<gene>
    <name evidence="14" type="ORF">CONPUDRAFT_167751</name>
</gene>
<dbReference type="SUPFAM" id="SSF49879">
    <property type="entry name" value="SMAD/FHA domain"/>
    <property type="match status" value="1"/>
</dbReference>
<evidence type="ECO:0000256" key="4">
    <source>
        <dbReference type="ARBA" id="ARBA00022741"/>
    </source>
</evidence>
<keyword evidence="6 8" id="KW-0067">ATP-binding</keyword>
<dbReference type="EMBL" id="JH711583">
    <property type="protein sequence ID" value="EIW77634.1"/>
    <property type="molecule type" value="Genomic_DNA"/>
</dbReference>
<evidence type="ECO:0000259" key="13">
    <source>
        <dbReference type="PROSITE" id="PS50011"/>
    </source>
</evidence>
<keyword evidence="5 14" id="KW-0418">Kinase</keyword>
<feature type="domain" description="FHA" evidence="12">
    <location>
        <begin position="61"/>
        <end position="115"/>
    </location>
</feature>
<evidence type="ECO:0000259" key="12">
    <source>
        <dbReference type="PROSITE" id="PS50006"/>
    </source>
</evidence>
<evidence type="ECO:0000256" key="1">
    <source>
        <dbReference type="ARBA" id="ARBA00005575"/>
    </source>
</evidence>
<dbReference type="GO" id="GO:0005524">
    <property type="term" value="F:ATP binding"/>
    <property type="evidence" value="ECO:0007669"/>
    <property type="project" value="UniProtKB-UniRule"/>
</dbReference>
<comment type="similarity">
    <text evidence="1">Belongs to the protein kinase superfamily. CAMK Ser/Thr protein kinase family. CHEK2 subfamily.</text>
</comment>
<dbReference type="PANTHER" id="PTHR24350">
    <property type="entry name" value="SERINE/THREONINE-PROTEIN KINASE IAL-RELATED"/>
    <property type="match status" value="1"/>
</dbReference>
<sequence>MQPTNDFVSTYSADARTEATEIQDEAGYPAANDFDDRLWGTLEPRSPLLDCVALYKAQPVISIGRTSEGNAVVLPHITIGNPHCVLQWDERCNGKSHVTVKDLSGNGTWINGNDIRKGQTAILRDGDEITFGQYKANRSSSLEDFRFIYRHKASALHRSVVEEFYQFGDQLGQGAFGTVIRSLSRTTNQWYAIKVLHDKTLDHADSISSFLTREIFALGKLQHKNICQLEEVFFENSRISLVLELVDGGDLLNFIEARVRLKNHLASYITSQLVDTLSFVHSQGIVHRDLKPENILLTSTNPPVVKIADFGLAKAISHASGLKTFCGTEAYLAPEIAKRKNAKKYDKLVDSWSVGVIIFQMLTGRLPFIKGASPDVQQRVVERTIRWQLLLKDVKATKNATNLIRRLLESNPAKRMSLARAKHHPWLAGYQHGRAALDPDALSIKAECETSAIPKECDWDAVFALVEE</sequence>
<dbReference type="KEGG" id="cput:CONPUDRAFT_167751"/>
<evidence type="ECO:0000256" key="2">
    <source>
        <dbReference type="ARBA" id="ARBA00022527"/>
    </source>
</evidence>
<feature type="binding site" evidence="8">
    <location>
        <begin position="293"/>
        <end position="294"/>
    </location>
    <ligand>
        <name>ATP</name>
        <dbReference type="ChEBI" id="CHEBI:30616"/>
    </ligand>
</feature>
<protein>
    <submittedName>
        <fullName evidence="14">Pkinase-domain-containing protein</fullName>
    </submittedName>
</protein>
<dbReference type="SMART" id="SM00240">
    <property type="entry name" value="FHA"/>
    <property type="match status" value="1"/>
</dbReference>
<dbReference type="InterPro" id="IPR008271">
    <property type="entry name" value="Ser/Thr_kinase_AS"/>
</dbReference>
<dbReference type="InterPro" id="IPR030616">
    <property type="entry name" value="Aur-like"/>
</dbReference>
<dbReference type="GeneID" id="19205851"/>
<dbReference type="InterPro" id="IPR000253">
    <property type="entry name" value="FHA_dom"/>
</dbReference>
<dbReference type="InterPro" id="IPR000719">
    <property type="entry name" value="Prot_kinase_dom"/>
</dbReference>
<comment type="caution">
    <text evidence="14">The sequence shown here is derived from an EMBL/GenBank/DDBJ whole genome shotgun (WGS) entry which is preliminary data.</text>
</comment>
<dbReference type="PROSITE" id="PS50006">
    <property type="entry name" value="FHA_DOMAIN"/>
    <property type="match status" value="1"/>
</dbReference>
<keyword evidence="15" id="KW-1185">Reference proteome</keyword>
<dbReference type="Gene3D" id="2.60.200.20">
    <property type="match status" value="1"/>
</dbReference>
<dbReference type="Gene3D" id="1.10.510.10">
    <property type="entry name" value="Transferase(Phosphotransferase) domain 1"/>
    <property type="match status" value="1"/>
</dbReference>
<dbReference type="Proteomes" id="UP000053558">
    <property type="component" value="Unassembled WGS sequence"/>
</dbReference>
<feature type="binding site" evidence="8 10">
    <location>
        <position position="194"/>
    </location>
    <ligand>
        <name>ATP</name>
        <dbReference type="ChEBI" id="CHEBI:30616"/>
    </ligand>
</feature>
<keyword evidence="4 8" id="KW-0547">Nucleotide-binding</keyword>
<evidence type="ECO:0000313" key="14">
    <source>
        <dbReference type="EMBL" id="EIW77634.1"/>
    </source>
</evidence>
<evidence type="ECO:0000256" key="10">
    <source>
        <dbReference type="PROSITE-ProRule" id="PRU10141"/>
    </source>
</evidence>
<reference evidence="15" key="1">
    <citation type="journal article" date="2012" name="Science">
        <title>The Paleozoic origin of enzymatic lignin decomposition reconstructed from 31 fungal genomes.</title>
        <authorList>
            <person name="Floudas D."/>
            <person name="Binder M."/>
            <person name="Riley R."/>
            <person name="Barry K."/>
            <person name="Blanchette R.A."/>
            <person name="Henrissat B."/>
            <person name="Martinez A.T."/>
            <person name="Otillar R."/>
            <person name="Spatafora J.W."/>
            <person name="Yadav J.S."/>
            <person name="Aerts A."/>
            <person name="Benoit I."/>
            <person name="Boyd A."/>
            <person name="Carlson A."/>
            <person name="Copeland A."/>
            <person name="Coutinho P.M."/>
            <person name="de Vries R.P."/>
            <person name="Ferreira P."/>
            <person name="Findley K."/>
            <person name="Foster B."/>
            <person name="Gaskell J."/>
            <person name="Glotzer D."/>
            <person name="Gorecki P."/>
            <person name="Heitman J."/>
            <person name="Hesse C."/>
            <person name="Hori C."/>
            <person name="Igarashi K."/>
            <person name="Jurgens J.A."/>
            <person name="Kallen N."/>
            <person name="Kersten P."/>
            <person name="Kohler A."/>
            <person name="Kuees U."/>
            <person name="Kumar T.K.A."/>
            <person name="Kuo A."/>
            <person name="LaButti K."/>
            <person name="Larrondo L.F."/>
            <person name="Lindquist E."/>
            <person name="Ling A."/>
            <person name="Lombard V."/>
            <person name="Lucas S."/>
            <person name="Lundell T."/>
            <person name="Martin R."/>
            <person name="McLaughlin D.J."/>
            <person name="Morgenstern I."/>
            <person name="Morin E."/>
            <person name="Murat C."/>
            <person name="Nagy L.G."/>
            <person name="Nolan M."/>
            <person name="Ohm R.A."/>
            <person name="Patyshakuliyeva A."/>
            <person name="Rokas A."/>
            <person name="Ruiz-Duenas F.J."/>
            <person name="Sabat G."/>
            <person name="Salamov A."/>
            <person name="Samejima M."/>
            <person name="Schmutz J."/>
            <person name="Slot J.C."/>
            <person name="St John F."/>
            <person name="Stenlid J."/>
            <person name="Sun H."/>
            <person name="Sun S."/>
            <person name="Syed K."/>
            <person name="Tsang A."/>
            <person name="Wiebenga A."/>
            <person name="Young D."/>
            <person name="Pisabarro A."/>
            <person name="Eastwood D.C."/>
            <person name="Martin F."/>
            <person name="Cullen D."/>
            <person name="Grigoriev I.V."/>
            <person name="Hibbett D.S."/>
        </authorList>
    </citation>
    <scope>NUCLEOTIDE SEQUENCE [LARGE SCALE GENOMIC DNA]</scope>
    <source>
        <strain evidence="15">RWD-64-598 SS2</strain>
    </source>
</reference>
<dbReference type="Pfam" id="PF00498">
    <property type="entry name" value="FHA"/>
    <property type="match status" value="1"/>
</dbReference>
<evidence type="ECO:0000256" key="7">
    <source>
        <dbReference type="PIRSR" id="PIRSR630616-1"/>
    </source>
</evidence>
<feature type="cross-link" description="Glycyl lysine isopeptide (Lys-Gly) (interchain with G-Cter in SUMO2)" evidence="9">
    <location>
        <position position="291"/>
    </location>
</feature>
<name>A0A5M3MFT6_CONPW</name>